<keyword evidence="2" id="KW-0540">Nuclease</keyword>
<comment type="caution">
    <text evidence="5">The sequence shown here is derived from an EMBL/GenBank/DDBJ whole genome shotgun (WGS) entry which is preliminary data.</text>
</comment>
<keyword evidence="3" id="KW-0378">Hydrolase</keyword>
<sequence length="150" mass="17415">MLDSELIQRKVNLIREDLIKLEDFKKLSLDKLAKDWLKWNALEHIVMKIIGRGIDINEHLIAELGGPRTKAPRDYRETFLGLVELKVLPQEFAQEIAKSAGFRNAIVHEYNEIDKNAVYRTVGEAIKQYTEYCQYILNFLNSFSADTQES</sequence>
<evidence type="ECO:0000313" key="5">
    <source>
        <dbReference type="EMBL" id="GAI04190.1"/>
    </source>
</evidence>
<dbReference type="InterPro" id="IPR052379">
    <property type="entry name" value="Type_VII_TA_RNase"/>
</dbReference>
<evidence type="ECO:0008006" key="6">
    <source>
        <dbReference type="Google" id="ProtNLM"/>
    </source>
</evidence>
<gene>
    <name evidence="5" type="ORF">S06H3_17027</name>
</gene>
<evidence type="ECO:0000256" key="3">
    <source>
        <dbReference type="ARBA" id="ARBA00022801"/>
    </source>
</evidence>
<dbReference type="InterPro" id="IPR008201">
    <property type="entry name" value="HepT-like"/>
</dbReference>
<dbReference type="NCBIfam" id="NF047751">
    <property type="entry name" value="HepT_toxin"/>
    <property type="match status" value="1"/>
</dbReference>
<reference evidence="5" key="1">
    <citation type="journal article" date="2014" name="Front. Microbiol.">
        <title>High frequency of phylogenetically diverse reductive dehalogenase-homologous genes in deep subseafloor sedimentary metagenomes.</title>
        <authorList>
            <person name="Kawai M."/>
            <person name="Futagami T."/>
            <person name="Toyoda A."/>
            <person name="Takaki Y."/>
            <person name="Nishi S."/>
            <person name="Hori S."/>
            <person name="Arai W."/>
            <person name="Tsubouchi T."/>
            <person name="Morono Y."/>
            <person name="Uchiyama I."/>
            <person name="Ito T."/>
            <person name="Fujiyama A."/>
            <person name="Inagaki F."/>
            <person name="Takami H."/>
        </authorList>
    </citation>
    <scope>NUCLEOTIDE SEQUENCE</scope>
    <source>
        <strain evidence="5">Expedition CK06-06</strain>
    </source>
</reference>
<dbReference type="Pfam" id="PF01934">
    <property type="entry name" value="HepT-like"/>
    <property type="match status" value="1"/>
</dbReference>
<dbReference type="Gene3D" id="1.20.120.580">
    <property type="entry name" value="bsu32300-like"/>
    <property type="match status" value="1"/>
</dbReference>
<dbReference type="InterPro" id="IPR037038">
    <property type="entry name" value="HepT-like_sf"/>
</dbReference>
<organism evidence="5">
    <name type="scientific">marine sediment metagenome</name>
    <dbReference type="NCBI Taxonomy" id="412755"/>
    <lineage>
        <taxon>unclassified sequences</taxon>
        <taxon>metagenomes</taxon>
        <taxon>ecological metagenomes</taxon>
    </lineage>
</organism>
<accession>X1LP72</accession>
<dbReference type="PANTHER" id="PTHR33397:SF3">
    <property type="entry name" value="MRNA NUCLEASE HEPT"/>
    <property type="match status" value="1"/>
</dbReference>
<evidence type="ECO:0000256" key="1">
    <source>
        <dbReference type="ARBA" id="ARBA00022649"/>
    </source>
</evidence>
<evidence type="ECO:0000256" key="4">
    <source>
        <dbReference type="ARBA" id="ARBA00024207"/>
    </source>
</evidence>
<dbReference type="GO" id="GO:0016787">
    <property type="term" value="F:hydrolase activity"/>
    <property type="evidence" value="ECO:0007669"/>
    <property type="project" value="UniProtKB-KW"/>
</dbReference>
<dbReference type="AlphaFoldDB" id="X1LP72"/>
<dbReference type="GO" id="GO:0004540">
    <property type="term" value="F:RNA nuclease activity"/>
    <property type="evidence" value="ECO:0007669"/>
    <property type="project" value="InterPro"/>
</dbReference>
<dbReference type="GO" id="GO:0110001">
    <property type="term" value="C:toxin-antitoxin complex"/>
    <property type="evidence" value="ECO:0007669"/>
    <property type="project" value="InterPro"/>
</dbReference>
<evidence type="ECO:0000256" key="2">
    <source>
        <dbReference type="ARBA" id="ARBA00022722"/>
    </source>
</evidence>
<proteinExistence type="inferred from homology"/>
<name>X1LP72_9ZZZZ</name>
<comment type="similarity">
    <text evidence="4">Belongs to the HepT RNase toxin family.</text>
</comment>
<dbReference type="PANTHER" id="PTHR33397">
    <property type="entry name" value="UPF0331 PROTEIN YUTE"/>
    <property type="match status" value="1"/>
</dbReference>
<protein>
    <recommendedName>
        <fullName evidence="6">DUF86 domain-containing protein</fullName>
    </recommendedName>
</protein>
<keyword evidence="1" id="KW-1277">Toxin-antitoxin system</keyword>
<dbReference type="EMBL" id="BARV01008474">
    <property type="protein sequence ID" value="GAI04190.1"/>
    <property type="molecule type" value="Genomic_DNA"/>
</dbReference>